<comment type="similarity">
    <text evidence="1">Belongs to the 4-hydroxybenzoyl-CoA thioesterase family.</text>
</comment>
<name>A0A839INW2_9GAMM</name>
<evidence type="ECO:0000313" key="4">
    <source>
        <dbReference type="Proteomes" id="UP000565262"/>
    </source>
</evidence>
<keyword evidence="2" id="KW-0378">Hydrolase</keyword>
<gene>
    <name evidence="3" type="ORF">H4O21_06170</name>
</gene>
<accession>A0A839INW2</accession>
<dbReference type="RefSeq" id="WP_182807968.1">
    <property type="nucleotide sequence ID" value="NZ_JACJFM010000005.1"/>
</dbReference>
<dbReference type="InterPro" id="IPR050563">
    <property type="entry name" value="4-hydroxybenzoyl-CoA_TE"/>
</dbReference>
<dbReference type="AlphaFoldDB" id="A0A839INW2"/>
<evidence type="ECO:0000256" key="1">
    <source>
        <dbReference type="ARBA" id="ARBA00005953"/>
    </source>
</evidence>
<dbReference type="SUPFAM" id="SSF54637">
    <property type="entry name" value="Thioesterase/thiol ester dehydrase-isomerase"/>
    <property type="match status" value="1"/>
</dbReference>
<dbReference type="EMBL" id="JACJFM010000005">
    <property type="protein sequence ID" value="MBB1486189.1"/>
    <property type="molecule type" value="Genomic_DNA"/>
</dbReference>
<comment type="caution">
    <text evidence="3">The sequence shown here is derived from an EMBL/GenBank/DDBJ whole genome shotgun (WGS) entry which is preliminary data.</text>
</comment>
<protein>
    <submittedName>
        <fullName evidence="3">Acyl-CoA thioesterase</fullName>
    </submittedName>
</protein>
<dbReference type="CDD" id="cd00586">
    <property type="entry name" value="4HBT"/>
    <property type="match status" value="1"/>
</dbReference>
<dbReference type="Pfam" id="PF13279">
    <property type="entry name" value="4HBT_2"/>
    <property type="match status" value="1"/>
</dbReference>
<reference evidence="3 4" key="1">
    <citation type="submission" date="2020-08" db="EMBL/GenBank/DDBJ databases">
        <title>Oceanospirillum sp. nov. isolated from marine sediment.</title>
        <authorList>
            <person name="Ji X."/>
        </authorList>
    </citation>
    <scope>NUCLEOTIDE SEQUENCE [LARGE SCALE GENOMIC DNA]</scope>
    <source>
        <strain evidence="3 4">D5</strain>
    </source>
</reference>
<keyword evidence="4" id="KW-1185">Reference proteome</keyword>
<organism evidence="3 4">
    <name type="scientific">Oceanospirillum sediminis</name>
    <dbReference type="NCBI Taxonomy" id="2760088"/>
    <lineage>
        <taxon>Bacteria</taxon>
        <taxon>Pseudomonadati</taxon>
        <taxon>Pseudomonadota</taxon>
        <taxon>Gammaproteobacteria</taxon>
        <taxon>Oceanospirillales</taxon>
        <taxon>Oceanospirillaceae</taxon>
        <taxon>Oceanospirillum</taxon>
    </lineage>
</organism>
<evidence type="ECO:0000313" key="3">
    <source>
        <dbReference type="EMBL" id="MBB1486189.1"/>
    </source>
</evidence>
<evidence type="ECO:0000256" key="2">
    <source>
        <dbReference type="ARBA" id="ARBA00022801"/>
    </source>
</evidence>
<proteinExistence type="inferred from homology"/>
<dbReference type="GO" id="GO:0047617">
    <property type="term" value="F:fatty acyl-CoA hydrolase activity"/>
    <property type="evidence" value="ECO:0007669"/>
    <property type="project" value="TreeGrafter"/>
</dbReference>
<dbReference type="PANTHER" id="PTHR31793">
    <property type="entry name" value="4-HYDROXYBENZOYL-COA THIOESTERASE FAMILY MEMBER"/>
    <property type="match status" value="1"/>
</dbReference>
<dbReference type="Proteomes" id="UP000565262">
    <property type="component" value="Unassembled WGS sequence"/>
</dbReference>
<sequence>MTLRADLKLEDFPFQTFDKIRYADTDRQGHVNNAVFSTFLETGRVEFLYNPDTPLTAENGAFVIANLNLNLMGEIRWPGQVDIGTGLIRLGNSSIGLYQSVFQNGRCVANAETVIVQMDEVTRRSSPLTEQARAFLAEHLLHTES</sequence>
<dbReference type="InterPro" id="IPR029069">
    <property type="entry name" value="HotDog_dom_sf"/>
</dbReference>
<dbReference type="PANTHER" id="PTHR31793:SF27">
    <property type="entry name" value="NOVEL THIOESTERASE SUPERFAMILY DOMAIN AND SAPOSIN A-TYPE DOMAIN CONTAINING PROTEIN (0610012H03RIK)"/>
    <property type="match status" value="1"/>
</dbReference>
<dbReference type="Gene3D" id="3.10.129.10">
    <property type="entry name" value="Hotdog Thioesterase"/>
    <property type="match status" value="1"/>
</dbReference>